<feature type="compositionally biased region" description="Low complexity" evidence="1">
    <location>
        <begin position="60"/>
        <end position="72"/>
    </location>
</feature>
<proteinExistence type="predicted"/>
<evidence type="ECO:0000313" key="2">
    <source>
        <dbReference type="EMBL" id="KAJ4457535.1"/>
    </source>
</evidence>
<protein>
    <submittedName>
        <fullName evidence="2">Uncharacterized protein</fullName>
    </submittedName>
</protein>
<keyword evidence="3" id="KW-1185">Reference proteome</keyword>
<evidence type="ECO:0000313" key="3">
    <source>
        <dbReference type="Proteomes" id="UP001141327"/>
    </source>
</evidence>
<name>A0ABQ8UJB7_9EUKA</name>
<dbReference type="EMBL" id="JAPMOS010000045">
    <property type="protein sequence ID" value="KAJ4457535.1"/>
    <property type="molecule type" value="Genomic_DNA"/>
</dbReference>
<dbReference type="Proteomes" id="UP001141327">
    <property type="component" value="Unassembled WGS sequence"/>
</dbReference>
<comment type="caution">
    <text evidence="2">The sequence shown here is derived from an EMBL/GenBank/DDBJ whole genome shotgun (WGS) entry which is preliminary data.</text>
</comment>
<accession>A0ABQ8UJB7</accession>
<evidence type="ECO:0000256" key="1">
    <source>
        <dbReference type="SAM" id="MobiDB-lite"/>
    </source>
</evidence>
<reference evidence="2" key="1">
    <citation type="journal article" date="2022" name="bioRxiv">
        <title>Genomics of Preaxostyla Flagellates Illuminates Evolutionary Transitions and the Path Towards Mitochondrial Loss.</title>
        <authorList>
            <person name="Novak L.V.F."/>
            <person name="Treitli S.C."/>
            <person name="Pyrih J."/>
            <person name="Halakuc P."/>
            <person name="Pipaliya S.V."/>
            <person name="Vacek V."/>
            <person name="Brzon O."/>
            <person name="Soukal P."/>
            <person name="Eme L."/>
            <person name="Dacks J.B."/>
            <person name="Karnkowska A."/>
            <person name="Elias M."/>
            <person name="Hampl V."/>
        </authorList>
    </citation>
    <scope>NUCLEOTIDE SEQUENCE</scope>
    <source>
        <strain evidence="2">RCP-MX</strain>
    </source>
</reference>
<organism evidence="2 3">
    <name type="scientific">Paratrimastix pyriformis</name>
    <dbReference type="NCBI Taxonomy" id="342808"/>
    <lineage>
        <taxon>Eukaryota</taxon>
        <taxon>Metamonada</taxon>
        <taxon>Preaxostyla</taxon>
        <taxon>Paratrimastigidae</taxon>
        <taxon>Paratrimastix</taxon>
    </lineage>
</organism>
<gene>
    <name evidence="2" type="ORF">PAPYR_7013</name>
</gene>
<feature type="region of interest" description="Disordered" evidence="1">
    <location>
        <begin position="23"/>
        <end position="72"/>
    </location>
</feature>
<sequence>MYLQQYQQIPIYLPQSHGDGLLASPSPMYITQQQSGQRQHGGHTHQARLPSTSPPVSLFSAGAASTPPAGSASSLFAPGAAAVFTPPGPSGSVPHRGLFNTTSWAPLVGKATPFPWAGQGPERHLVLPDQPPTPAECWSLYEELERRP</sequence>